<dbReference type="EMBL" id="JAIVGD010000005">
    <property type="protein sequence ID" value="KAH0774085.1"/>
    <property type="molecule type" value="Genomic_DNA"/>
</dbReference>
<reference evidence="3 4" key="1">
    <citation type="journal article" date="2021" name="bioRxiv">
        <title>Chromosome-scale and haplotype-resolved genome assembly of a tetraploid potato cultivar.</title>
        <authorList>
            <person name="Sun H."/>
            <person name="Jiao W.-B."/>
            <person name="Krause K."/>
            <person name="Campoy J.A."/>
            <person name="Goel M."/>
            <person name="Folz-Donahue K."/>
            <person name="Kukat C."/>
            <person name="Huettel B."/>
            <person name="Schneeberger K."/>
        </authorList>
    </citation>
    <scope>NUCLEOTIDE SEQUENCE [LARGE SCALE GENOMIC DNA]</scope>
    <source>
        <strain evidence="3">SolTubOtavaFocal</strain>
        <tissue evidence="3">Leaves</tissue>
    </source>
</reference>
<accession>A0ABQ7W019</accession>
<evidence type="ECO:0000313" key="3">
    <source>
        <dbReference type="EMBL" id="KAH0774085.1"/>
    </source>
</evidence>
<evidence type="ECO:0000259" key="2">
    <source>
        <dbReference type="Pfam" id="PF10551"/>
    </source>
</evidence>
<comment type="caution">
    <text evidence="3">The sequence shown here is derived from an EMBL/GenBank/DDBJ whole genome shotgun (WGS) entry which is preliminary data.</text>
</comment>
<organism evidence="3 4">
    <name type="scientific">Solanum tuberosum</name>
    <name type="common">Potato</name>
    <dbReference type="NCBI Taxonomy" id="4113"/>
    <lineage>
        <taxon>Eukaryota</taxon>
        <taxon>Viridiplantae</taxon>
        <taxon>Streptophyta</taxon>
        <taxon>Embryophyta</taxon>
        <taxon>Tracheophyta</taxon>
        <taxon>Spermatophyta</taxon>
        <taxon>Magnoliopsida</taxon>
        <taxon>eudicotyledons</taxon>
        <taxon>Gunneridae</taxon>
        <taxon>Pentapetalae</taxon>
        <taxon>asterids</taxon>
        <taxon>lamiids</taxon>
        <taxon>Solanales</taxon>
        <taxon>Solanaceae</taxon>
        <taxon>Solanoideae</taxon>
        <taxon>Solaneae</taxon>
        <taxon>Solanum</taxon>
    </lineage>
</organism>
<gene>
    <name evidence="3" type="ORF">KY290_011222</name>
</gene>
<evidence type="ECO:0000256" key="1">
    <source>
        <dbReference type="SAM" id="MobiDB-lite"/>
    </source>
</evidence>
<dbReference type="PANTHER" id="PTHR31973:SF179">
    <property type="entry name" value="PROTEIN FAR1-RELATED SEQUENCE"/>
    <property type="match status" value="1"/>
</dbReference>
<feature type="domain" description="MULE transposase" evidence="2">
    <location>
        <begin position="264"/>
        <end position="357"/>
    </location>
</feature>
<feature type="compositionally biased region" description="Acidic residues" evidence="1">
    <location>
        <begin position="71"/>
        <end position="82"/>
    </location>
</feature>
<proteinExistence type="predicted"/>
<dbReference type="Pfam" id="PF10551">
    <property type="entry name" value="MULE"/>
    <property type="match status" value="1"/>
</dbReference>
<name>A0ABQ7W019_SOLTU</name>
<protein>
    <recommendedName>
        <fullName evidence="2">MULE transposase domain-containing protein</fullName>
    </recommendedName>
</protein>
<dbReference type="PANTHER" id="PTHR31973">
    <property type="entry name" value="POLYPROTEIN, PUTATIVE-RELATED"/>
    <property type="match status" value="1"/>
</dbReference>
<keyword evidence="4" id="KW-1185">Reference proteome</keyword>
<feature type="region of interest" description="Disordered" evidence="1">
    <location>
        <begin position="65"/>
        <end position="107"/>
    </location>
</feature>
<dbReference type="InterPro" id="IPR018289">
    <property type="entry name" value="MULE_transposase_dom"/>
</dbReference>
<dbReference type="Proteomes" id="UP000826656">
    <property type="component" value="Unassembled WGS sequence"/>
</dbReference>
<sequence>MGTDGENIQLDISGKYPCSFQGLNEHENRSFVECSSSQRHMESSHNQYEIREDEATFDLCNDAHAQRSDENSEEDEPSEDDGESKAIESESDEDIGDFPQNNSGVNLQNQFDQDVSEMQNNDIPYFTTLENEEDIFISAREFEMKCCSVWSEDAKKDLEKDMCFSSKAKLKRAVTIWSLRKNKEFKVVISTKSIWTVRCIFFDSLGCPWFLRGRKVGAFQCSNPGTVVEWKHEESMSSPEVKTFKFVFWAFKPFIDGFQTCRPVISVDGTHMYGKYEITLLIDVGVDGNDNILPLAFAIVDKESKVAWKWFFRKLSTHVIKDREDICIISDRAKGILTSLSELWQFQEPRAFHRFCLKTMTLSHAQIWEKEF</sequence>
<evidence type="ECO:0000313" key="4">
    <source>
        <dbReference type="Proteomes" id="UP000826656"/>
    </source>
</evidence>